<sequence length="79" mass="8752">MTREFVRASRLRADGYGPQAQREGYWASLAERAPKGDACEVCGADGDGHDVRRVYLPNRPDAERVPLCASCRDLWGDAL</sequence>
<accession>A0A830EZW6</accession>
<evidence type="ECO:0000313" key="1">
    <source>
        <dbReference type="EMBL" id="GGL25875.1"/>
    </source>
</evidence>
<protein>
    <submittedName>
        <fullName evidence="1">Uncharacterized protein</fullName>
    </submittedName>
</protein>
<dbReference type="RefSeq" id="WP_188878905.1">
    <property type="nucleotide sequence ID" value="NZ_BMPF01000001.1"/>
</dbReference>
<organism evidence="1 2">
    <name type="scientific">Halarchaeum grantii</name>
    <dbReference type="NCBI Taxonomy" id="1193105"/>
    <lineage>
        <taxon>Archaea</taxon>
        <taxon>Methanobacteriati</taxon>
        <taxon>Methanobacteriota</taxon>
        <taxon>Stenosarchaea group</taxon>
        <taxon>Halobacteria</taxon>
        <taxon>Halobacteriales</taxon>
        <taxon>Halobacteriaceae</taxon>
    </lineage>
</organism>
<evidence type="ECO:0000313" key="2">
    <source>
        <dbReference type="Proteomes" id="UP000628840"/>
    </source>
</evidence>
<name>A0A830EZW6_9EURY</name>
<comment type="caution">
    <text evidence="1">The sequence shown here is derived from an EMBL/GenBank/DDBJ whole genome shotgun (WGS) entry which is preliminary data.</text>
</comment>
<dbReference type="EMBL" id="BMPF01000001">
    <property type="protein sequence ID" value="GGL25875.1"/>
    <property type="molecule type" value="Genomic_DNA"/>
</dbReference>
<keyword evidence="2" id="KW-1185">Reference proteome</keyword>
<gene>
    <name evidence="1" type="ORF">GCM10009037_06870</name>
</gene>
<dbReference type="Proteomes" id="UP000628840">
    <property type="component" value="Unassembled WGS sequence"/>
</dbReference>
<proteinExistence type="predicted"/>
<reference evidence="1 2" key="1">
    <citation type="journal article" date="2019" name="Int. J. Syst. Evol. Microbiol.">
        <title>The Global Catalogue of Microorganisms (GCM) 10K type strain sequencing project: providing services to taxonomists for standard genome sequencing and annotation.</title>
        <authorList>
            <consortium name="The Broad Institute Genomics Platform"/>
            <consortium name="The Broad Institute Genome Sequencing Center for Infectious Disease"/>
            <person name="Wu L."/>
            <person name="Ma J."/>
        </authorList>
    </citation>
    <scope>NUCLEOTIDE SEQUENCE [LARGE SCALE GENOMIC DNA]</scope>
    <source>
        <strain evidence="1 2">JCM 19585</strain>
    </source>
</reference>
<dbReference type="OrthoDB" id="250420at2157"/>
<dbReference type="AlphaFoldDB" id="A0A830EZW6"/>